<sequence>MKLLMVLMLAALPLHCYAGSGCQLLNDVVEKTLNPEVSVPEFQQYVQEFADSDAAKNAVGEFKQCFLNQSNETLVIYKSKLSGCFCFPAYGIQQRLV</sequence>
<evidence type="ECO:0000256" key="3">
    <source>
        <dbReference type="SAM" id="SignalP"/>
    </source>
</evidence>
<feature type="chain" id="PRO_5034480854" evidence="3">
    <location>
        <begin position="19"/>
        <end position="97"/>
    </location>
</feature>
<evidence type="ECO:0000256" key="1">
    <source>
        <dbReference type="ARBA" id="ARBA00004613"/>
    </source>
</evidence>
<accession>A0A8C9GZI7</accession>
<evidence type="ECO:0000313" key="4">
    <source>
        <dbReference type="Ensembl" id="ENSPTEP00000011014.1"/>
    </source>
</evidence>
<evidence type="ECO:0000313" key="5">
    <source>
        <dbReference type="Proteomes" id="UP000694416"/>
    </source>
</evidence>
<dbReference type="InterPro" id="IPR016126">
    <property type="entry name" value="Secretoglobin"/>
</dbReference>
<dbReference type="CDD" id="cd00633">
    <property type="entry name" value="Secretoglobin"/>
    <property type="match status" value="1"/>
</dbReference>
<comment type="subcellular location">
    <subcellularLocation>
        <location evidence="1">Secreted</location>
    </subcellularLocation>
</comment>
<reference evidence="4" key="1">
    <citation type="submission" date="2025-08" db="UniProtKB">
        <authorList>
            <consortium name="Ensembl"/>
        </authorList>
    </citation>
    <scope>IDENTIFICATION</scope>
</reference>
<name>A0A8C9GZI7_9PRIM</name>
<keyword evidence="3" id="KW-0732">Signal</keyword>
<dbReference type="GO" id="GO:0005615">
    <property type="term" value="C:extracellular space"/>
    <property type="evidence" value="ECO:0007669"/>
    <property type="project" value="TreeGrafter"/>
</dbReference>
<dbReference type="PROSITE" id="PS51257">
    <property type="entry name" value="PROKAR_LIPOPROTEIN"/>
    <property type="match status" value="1"/>
</dbReference>
<keyword evidence="2" id="KW-0964">Secreted</keyword>
<reference evidence="4" key="2">
    <citation type="submission" date="2025-09" db="UniProtKB">
        <authorList>
            <consortium name="Ensembl"/>
        </authorList>
    </citation>
    <scope>IDENTIFICATION</scope>
</reference>
<protein>
    <submittedName>
        <fullName evidence="4">Uncharacterized protein</fullName>
    </submittedName>
</protein>
<dbReference type="PANTHER" id="PTHR14037">
    <property type="entry name" value="MAMMAGLOBIN-RELATED"/>
    <property type="match status" value="1"/>
</dbReference>
<dbReference type="Pfam" id="PF01099">
    <property type="entry name" value="Uteroglobin"/>
    <property type="match status" value="1"/>
</dbReference>
<dbReference type="GO" id="GO:0030521">
    <property type="term" value="P:androgen receptor signaling pathway"/>
    <property type="evidence" value="ECO:0007669"/>
    <property type="project" value="TreeGrafter"/>
</dbReference>
<dbReference type="PANTHER" id="PTHR14037:SF4">
    <property type="entry name" value="MAMMAGLOBIN-B"/>
    <property type="match status" value="1"/>
</dbReference>
<dbReference type="SUPFAM" id="SSF48201">
    <property type="entry name" value="Uteroglobin-like"/>
    <property type="match status" value="1"/>
</dbReference>
<proteinExistence type="predicted"/>
<evidence type="ECO:0000256" key="2">
    <source>
        <dbReference type="ARBA" id="ARBA00022525"/>
    </source>
</evidence>
<dbReference type="InterPro" id="IPR035960">
    <property type="entry name" value="Secretoglobin_sf"/>
</dbReference>
<organism evidence="4 5">
    <name type="scientific">Piliocolobus tephrosceles</name>
    <name type="common">Ugandan red Colobus</name>
    <dbReference type="NCBI Taxonomy" id="591936"/>
    <lineage>
        <taxon>Eukaryota</taxon>
        <taxon>Metazoa</taxon>
        <taxon>Chordata</taxon>
        <taxon>Craniata</taxon>
        <taxon>Vertebrata</taxon>
        <taxon>Euteleostomi</taxon>
        <taxon>Mammalia</taxon>
        <taxon>Eutheria</taxon>
        <taxon>Euarchontoglires</taxon>
        <taxon>Primates</taxon>
        <taxon>Haplorrhini</taxon>
        <taxon>Catarrhini</taxon>
        <taxon>Cercopithecidae</taxon>
        <taxon>Colobinae</taxon>
        <taxon>Piliocolobus</taxon>
    </lineage>
</organism>
<dbReference type="PROSITE" id="PS51311">
    <property type="entry name" value="SCGB"/>
    <property type="match status" value="1"/>
</dbReference>
<dbReference type="Ensembl" id="ENSPTET00000016645.1">
    <property type="protein sequence ID" value="ENSPTEP00000011014.1"/>
    <property type="gene ID" value="ENSPTEG00000012427.1"/>
</dbReference>
<feature type="signal peptide" evidence="3">
    <location>
        <begin position="1"/>
        <end position="18"/>
    </location>
</feature>
<dbReference type="AlphaFoldDB" id="A0A8C9GZI7"/>
<dbReference type="Proteomes" id="UP000694416">
    <property type="component" value="Unplaced"/>
</dbReference>
<keyword evidence="5" id="KW-1185">Reference proteome</keyword>